<dbReference type="PROSITE" id="PS50109">
    <property type="entry name" value="HIS_KIN"/>
    <property type="match status" value="1"/>
</dbReference>
<dbReference type="SUPFAM" id="SSF47384">
    <property type="entry name" value="Homodimeric domain of signal transducing histidine kinase"/>
    <property type="match status" value="1"/>
</dbReference>
<dbReference type="GO" id="GO:0000155">
    <property type="term" value="F:phosphorelay sensor kinase activity"/>
    <property type="evidence" value="ECO:0007669"/>
    <property type="project" value="InterPro"/>
</dbReference>
<proteinExistence type="predicted"/>
<keyword evidence="3" id="KW-0597">Phosphoprotein</keyword>
<evidence type="ECO:0000256" key="5">
    <source>
        <dbReference type="ARBA" id="ARBA00023015"/>
    </source>
</evidence>
<dbReference type="Gene3D" id="1.10.287.130">
    <property type="match status" value="1"/>
</dbReference>
<dbReference type="InterPro" id="IPR005467">
    <property type="entry name" value="His_kinase_dom"/>
</dbReference>
<evidence type="ECO:0000259" key="9">
    <source>
        <dbReference type="PROSITE" id="PS50110"/>
    </source>
</evidence>
<dbReference type="Gene3D" id="3.40.50.2300">
    <property type="match status" value="1"/>
</dbReference>
<comment type="caution">
    <text evidence="7">Lacks conserved residue(s) required for the propagation of feature annotation.</text>
</comment>
<evidence type="ECO:0000259" key="8">
    <source>
        <dbReference type="PROSITE" id="PS50109"/>
    </source>
</evidence>
<keyword evidence="6" id="KW-0804">Transcription</keyword>
<dbReference type="PROSITE" id="PS50110">
    <property type="entry name" value="RESPONSE_REGULATORY"/>
    <property type="match status" value="1"/>
</dbReference>
<protein>
    <recommendedName>
        <fullName evidence="2">histidine kinase</fullName>
        <ecNumber evidence="2">2.7.13.3</ecNumber>
    </recommendedName>
</protein>
<dbReference type="SUPFAM" id="SSF52172">
    <property type="entry name" value="CheY-like"/>
    <property type="match status" value="1"/>
</dbReference>
<dbReference type="InterPro" id="IPR001789">
    <property type="entry name" value="Sig_transdc_resp-reg_receiver"/>
</dbReference>
<dbReference type="InterPro" id="IPR036097">
    <property type="entry name" value="HisK_dim/P_sf"/>
</dbReference>
<dbReference type="EC" id="2.7.13.3" evidence="2"/>
<dbReference type="PANTHER" id="PTHR43547:SF2">
    <property type="entry name" value="HYBRID SIGNAL TRANSDUCTION HISTIDINE KINASE C"/>
    <property type="match status" value="1"/>
</dbReference>
<dbReference type="InterPro" id="IPR004358">
    <property type="entry name" value="Sig_transdc_His_kin-like_C"/>
</dbReference>
<evidence type="ECO:0000256" key="3">
    <source>
        <dbReference type="ARBA" id="ARBA00022553"/>
    </source>
</evidence>
<evidence type="ECO:0000256" key="7">
    <source>
        <dbReference type="PROSITE-ProRule" id="PRU00169"/>
    </source>
</evidence>
<dbReference type="PANTHER" id="PTHR43547">
    <property type="entry name" value="TWO-COMPONENT HISTIDINE KINASE"/>
    <property type="match status" value="1"/>
</dbReference>
<dbReference type="InterPro" id="IPR036890">
    <property type="entry name" value="HATPase_C_sf"/>
</dbReference>
<dbReference type="PRINTS" id="PR00344">
    <property type="entry name" value="BCTRLSENSOR"/>
</dbReference>
<evidence type="ECO:0000313" key="10">
    <source>
        <dbReference type="EMBL" id="VEN73391.1"/>
    </source>
</evidence>
<keyword evidence="5" id="KW-0805">Transcription regulation</keyword>
<dbReference type="EMBL" id="CAACVI010000009">
    <property type="protein sequence ID" value="VEN73391.1"/>
    <property type="molecule type" value="Genomic_DNA"/>
</dbReference>
<sequence>MKNAILLVDDDQEVRNVIATALTEDGHAVHQAKNGADAVAALDRIRPSIVMTGIKMPGMSGVELLKTIKRKNPEIEVIVLTAHGDMDLAVRCLRHNAFDFIAKPVNIENIRLALKNARNKIVSRQMLRAYTENLEESIREKSALQDRLSSLGLMISSISHNLKGLLTGLDGGLHILNSGIRRDDPDRVREGADIASRMSAQISRLISNVLYYSKKRDFSTTEIHVSDFLCEMVEFMETKAREGHIEFEKKIGPSLGTFRIDISPLRSALLNVLENAADACEAAPGQKKPKIVFSVKKTPRHIRFDIQDNGVGMDAETQKKMFNLFFSTKGHKGTGLGLFIAHDVIQRHHGDMRVDSAPGKGTRVHIMIPLFPPGLKREKF</sequence>
<dbReference type="InterPro" id="IPR011006">
    <property type="entry name" value="CheY-like_superfamily"/>
</dbReference>
<comment type="catalytic activity">
    <reaction evidence="1">
        <text>ATP + protein L-histidine = ADP + protein N-phospho-L-histidine.</text>
        <dbReference type="EC" id="2.7.13.3"/>
    </reaction>
</comment>
<dbReference type="FunFam" id="3.40.50.2300:FF:000018">
    <property type="entry name" value="DNA-binding transcriptional regulator NtrC"/>
    <property type="match status" value="1"/>
</dbReference>
<evidence type="ECO:0000256" key="1">
    <source>
        <dbReference type="ARBA" id="ARBA00000085"/>
    </source>
</evidence>
<feature type="domain" description="Histidine kinase" evidence="8">
    <location>
        <begin position="157"/>
        <end position="372"/>
    </location>
</feature>
<evidence type="ECO:0000256" key="2">
    <source>
        <dbReference type="ARBA" id="ARBA00012438"/>
    </source>
</evidence>
<reference evidence="10" key="1">
    <citation type="submission" date="2019-01" db="EMBL/GenBank/DDBJ databases">
        <authorList>
            <consortium name="Genoscope - CEA"/>
            <person name="William W."/>
        </authorList>
    </citation>
    <scope>NUCLEOTIDE SEQUENCE</scope>
    <source>
        <strain evidence="10">CR-1</strain>
    </source>
</reference>
<organism evidence="10">
    <name type="scientific">uncultured Desulfobacteraceae bacterium</name>
    <dbReference type="NCBI Taxonomy" id="218296"/>
    <lineage>
        <taxon>Bacteria</taxon>
        <taxon>Pseudomonadati</taxon>
        <taxon>Thermodesulfobacteriota</taxon>
        <taxon>Desulfobacteria</taxon>
        <taxon>Desulfobacterales</taxon>
        <taxon>Desulfobacteraceae</taxon>
        <taxon>environmental samples</taxon>
    </lineage>
</organism>
<name>A0A484HKI1_9BACT</name>
<dbReference type="InterPro" id="IPR003594">
    <property type="entry name" value="HATPase_dom"/>
</dbReference>
<evidence type="ECO:0000256" key="4">
    <source>
        <dbReference type="ARBA" id="ARBA00023012"/>
    </source>
</evidence>
<dbReference type="Pfam" id="PF02518">
    <property type="entry name" value="HATPase_c"/>
    <property type="match status" value="1"/>
</dbReference>
<dbReference type="SMART" id="SM00448">
    <property type="entry name" value="REC"/>
    <property type="match status" value="1"/>
</dbReference>
<dbReference type="Gene3D" id="3.30.565.10">
    <property type="entry name" value="Histidine kinase-like ATPase, C-terminal domain"/>
    <property type="match status" value="1"/>
</dbReference>
<keyword evidence="4" id="KW-0902">Two-component regulatory system</keyword>
<feature type="domain" description="Response regulatory" evidence="9">
    <location>
        <begin position="4"/>
        <end position="118"/>
    </location>
</feature>
<accession>A0A484HKI1</accession>
<dbReference type="AlphaFoldDB" id="A0A484HKI1"/>
<dbReference type="Pfam" id="PF00072">
    <property type="entry name" value="Response_reg"/>
    <property type="match status" value="1"/>
</dbReference>
<dbReference type="SUPFAM" id="SSF55874">
    <property type="entry name" value="ATPase domain of HSP90 chaperone/DNA topoisomerase II/histidine kinase"/>
    <property type="match status" value="1"/>
</dbReference>
<dbReference type="SMART" id="SM00387">
    <property type="entry name" value="HATPase_c"/>
    <property type="match status" value="1"/>
</dbReference>
<gene>
    <name evidence="10" type="ORF">EPICR_170006</name>
</gene>
<evidence type="ECO:0000256" key="6">
    <source>
        <dbReference type="ARBA" id="ARBA00023163"/>
    </source>
</evidence>